<evidence type="ECO:0000256" key="1">
    <source>
        <dbReference type="ARBA" id="ARBA00004604"/>
    </source>
</evidence>
<sequence length="308" mass="35519">MTIFRIQKHRWMKEAKGSEEGNVAAIGGATKRLACLGMNWANLDIKDLFKIFDSALPYSSPLNVKLCKTKIGKEKLGDNNIFVKSCKKGSIRECYVAVAEFEDIEDSKHVYSTYDGAELGCSGMIFDLRFVPDSLDLQNVCDEVFSDDECVEKDFRTKERDEEESSGMESELQRLFKEKEINFDLVSKLIDISDDENIPSLQNELVVSSENERDDFLESDSDDFNNKPSKNKKVKEKKDKKEDIEPIPRIKPTDECDGFVFDPKDKRFEAIFEDDDFTIDPTHPEYKRKSGLKEILDEKRRRLKDNID</sequence>
<feature type="domain" description="ESF1 RRM" evidence="7">
    <location>
        <begin position="94"/>
        <end position="143"/>
    </location>
</feature>
<protein>
    <submittedName>
        <fullName evidence="8">Uncharacterized protein</fullName>
    </submittedName>
</protein>
<dbReference type="Pfam" id="PF25121">
    <property type="entry name" value="RRM_ESF1"/>
    <property type="match status" value="1"/>
</dbReference>
<evidence type="ECO:0000256" key="2">
    <source>
        <dbReference type="ARBA" id="ARBA00009087"/>
    </source>
</evidence>
<keyword evidence="9" id="KW-1185">Reference proteome</keyword>
<dbReference type="InterPro" id="IPR012580">
    <property type="entry name" value="NUC153"/>
</dbReference>
<dbReference type="PANTHER" id="PTHR12202:SF0">
    <property type="entry name" value="ESF1 HOMOLOG"/>
    <property type="match status" value="1"/>
</dbReference>
<dbReference type="Pfam" id="PF08159">
    <property type="entry name" value="NUC153"/>
    <property type="match status" value="1"/>
</dbReference>
<dbReference type="GO" id="GO:0005730">
    <property type="term" value="C:nucleolus"/>
    <property type="evidence" value="ECO:0007669"/>
    <property type="project" value="UniProtKB-SubCell"/>
</dbReference>
<organism evidence="8 9">
    <name type="scientific">Encephalitozoon romaleae (strain SJ-2008)</name>
    <name type="common">Microsporidian parasite</name>
    <dbReference type="NCBI Taxonomy" id="1178016"/>
    <lineage>
        <taxon>Eukaryota</taxon>
        <taxon>Fungi</taxon>
        <taxon>Fungi incertae sedis</taxon>
        <taxon>Microsporidia</taxon>
        <taxon>Unikaryonidae</taxon>
        <taxon>Encephalitozoon</taxon>
    </lineage>
</organism>
<accession>I7AG07</accession>
<dbReference type="Proteomes" id="UP000010094">
    <property type="component" value="Chromosome IXa"/>
</dbReference>
<evidence type="ECO:0000313" key="9">
    <source>
        <dbReference type="Proteomes" id="UP000010094"/>
    </source>
</evidence>
<feature type="domain" description="NUC153" evidence="6">
    <location>
        <begin position="265"/>
        <end position="289"/>
    </location>
</feature>
<dbReference type="HOGENOM" id="CLU_1005088_0_0_1"/>
<feature type="region of interest" description="Disordered" evidence="5">
    <location>
        <begin position="209"/>
        <end position="256"/>
    </location>
</feature>
<evidence type="ECO:0000259" key="6">
    <source>
        <dbReference type="Pfam" id="PF08159"/>
    </source>
</evidence>
<dbReference type="EMBL" id="CP003526">
    <property type="protein sequence ID" value="AFN83655.1"/>
    <property type="molecule type" value="Genomic_DNA"/>
</dbReference>
<evidence type="ECO:0000259" key="7">
    <source>
        <dbReference type="Pfam" id="PF25121"/>
    </source>
</evidence>
<dbReference type="VEuPathDB" id="MicrosporidiaDB:EROM_090380"/>
<dbReference type="InterPro" id="IPR039754">
    <property type="entry name" value="Esf1"/>
</dbReference>
<reference evidence="8" key="1">
    <citation type="journal article" date="2012" name="Proc. Natl. Acad. Sci. U.S.A.">
        <title>Gain and loss of multiple functionally related, horizontally transferred genes in the reduced genomes of two microsporidian parasites.</title>
        <authorList>
            <person name="Pombert J.-F."/>
            <person name="Selman M."/>
            <person name="Burki F."/>
            <person name="Bardell F.T."/>
            <person name="Farinelli L."/>
            <person name="Solter L.F."/>
            <person name="Whitman D.W."/>
            <person name="Weiss L.M."/>
            <person name="Corradi N."/>
            <person name="Keeling P.J."/>
        </authorList>
    </citation>
    <scope>NUCLEOTIDE SEQUENCE [LARGE SCALE GENOMIC DNA]</scope>
    <source>
        <strain evidence="8">SJ-2008</strain>
    </source>
</reference>
<dbReference type="PANTHER" id="PTHR12202">
    <property type="entry name" value="ESF1 HOMOLOG"/>
    <property type="match status" value="1"/>
</dbReference>
<comment type="subcellular location">
    <subcellularLocation>
        <location evidence="1">Nucleus</location>
        <location evidence="1">Nucleolus</location>
    </subcellularLocation>
</comment>
<evidence type="ECO:0000256" key="3">
    <source>
        <dbReference type="ARBA" id="ARBA00023054"/>
    </source>
</evidence>
<proteinExistence type="inferred from homology"/>
<dbReference type="AlphaFoldDB" id="I7AG07"/>
<keyword evidence="3" id="KW-0175">Coiled coil</keyword>
<dbReference type="KEGG" id="ero:EROM_090380"/>
<name>I7AG07_ENCRO</name>
<keyword evidence="4" id="KW-0539">Nucleus</keyword>
<gene>
    <name evidence="8" type="ordered locus">EROM_090380</name>
</gene>
<dbReference type="GO" id="GO:0003723">
    <property type="term" value="F:RNA binding"/>
    <property type="evidence" value="ECO:0007669"/>
    <property type="project" value="TreeGrafter"/>
</dbReference>
<dbReference type="InterPro" id="IPR056750">
    <property type="entry name" value="RRM_ESF1"/>
</dbReference>
<dbReference type="OrthoDB" id="431825at2759"/>
<comment type="similarity">
    <text evidence="2">Belongs to the ESF1 family.</text>
</comment>
<feature type="compositionally biased region" description="Basic and acidic residues" evidence="5">
    <location>
        <begin position="236"/>
        <end position="254"/>
    </location>
</feature>
<evidence type="ECO:0000256" key="4">
    <source>
        <dbReference type="ARBA" id="ARBA00023242"/>
    </source>
</evidence>
<evidence type="ECO:0000256" key="5">
    <source>
        <dbReference type="SAM" id="MobiDB-lite"/>
    </source>
</evidence>
<evidence type="ECO:0000313" key="8">
    <source>
        <dbReference type="EMBL" id="AFN83655.1"/>
    </source>
</evidence>
<dbReference type="GO" id="GO:0006364">
    <property type="term" value="P:rRNA processing"/>
    <property type="evidence" value="ECO:0007669"/>
    <property type="project" value="InterPro"/>
</dbReference>
<dbReference type="RefSeq" id="XP_009265152.1">
    <property type="nucleotide sequence ID" value="XM_009266877.1"/>
</dbReference>
<dbReference type="GeneID" id="20521976"/>